<reference evidence="3" key="1">
    <citation type="submission" date="2016-06" db="UniProtKB">
        <authorList>
            <consortium name="WormBaseParasite"/>
        </authorList>
    </citation>
    <scope>IDENTIFICATION</scope>
</reference>
<organism evidence="3">
    <name type="scientific">Gongylonema pulchrum</name>
    <dbReference type="NCBI Taxonomy" id="637853"/>
    <lineage>
        <taxon>Eukaryota</taxon>
        <taxon>Metazoa</taxon>
        <taxon>Ecdysozoa</taxon>
        <taxon>Nematoda</taxon>
        <taxon>Chromadorea</taxon>
        <taxon>Rhabditida</taxon>
        <taxon>Spirurina</taxon>
        <taxon>Spiruromorpha</taxon>
        <taxon>Spiruroidea</taxon>
        <taxon>Gongylonematidae</taxon>
        <taxon>Gongylonema</taxon>
    </lineage>
</organism>
<name>A0A183DP69_9BILA</name>
<proteinExistence type="predicted"/>
<reference evidence="1 2" key="2">
    <citation type="submission" date="2018-11" db="EMBL/GenBank/DDBJ databases">
        <authorList>
            <consortium name="Pathogen Informatics"/>
        </authorList>
    </citation>
    <scope>NUCLEOTIDE SEQUENCE [LARGE SCALE GENOMIC DNA]</scope>
</reference>
<evidence type="ECO:0000313" key="3">
    <source>
        <dbReference type="WBParaSite" id="GPUH_0001052301-mRNA-1"/>
    </source>
</evidence>
<evidence type="ECO:0000313" key="2">
    <source>
        <dbReference type="Proteomes" id="UP000271098"/>
    </source>
</evidence>
<dbReference type="WBParaSite" id="GPUH_0001052301-mRNA-1">
    <property type="protein sequence ID" value="GPUH_0001052301-mRNA-1"/>
    <property type="gene ID" value="GPUH_0001052301"/>
</dbReference>
<evidence type="ECO:0000313" key="1">
    <source>
        <dbReference type="EMBL" id="VDN17539.1"/>
    </source>
</evidence>
<accession>A0A183DP69</accession>
<dbReference type="AlphaFoldDB" id="A0A183DP69"/>
<protein>
    <submittedName>
        <fullName evidence="3">DIOX_N domain-containing protein</fullName>
    </submittedName>
</protein>
<dbReference type="OrthoDB" id="5874211at2759"/>
<keyword evidence="2" id="KW-1185">Reference proteome</keyword>
<dbReference type="Proteomes" id="UP000271098">
    <property type="component" value="Unassembled WGS sequence"/>
</dbReference>
<dbReference type="EMBL" id="UYRT01078009">
    <property type="protein sequence ID" value="VDN17539.1"/>
    <property type="molecule type" value="Genomic_DNA"/>
</dbReference>
<sequence length="91" mass="10047">MSELAERLAADGVIVEECDISSSGSLPSAPFPVLCVKHPHLAAPAVSRQFRNDYLKCLKAYASNQHWYPRFSGQPSYGEIIVEDEKLLKLG</sequence>
<gene>
    <name evidence="1" type="ORF">GPUH_LOCUS10510</name>
</gene>